<sequence length="297" mass="34528">GLKSEDRPDVISRVFKIKRDCLVNELKDGHIFGRVKGVVYTIEFQKRGLPHCHILLWLETKDKITTTGKIDEYISAKIQNKDEDLELYQLVTDHMMHGPCGADNPNWPCTIKYKCTKKFPIQFNETIVIDDSGYALYKRRNDGNIIKKSGTDLHNGCEAAWRIYGFEIRYRTPSIKWLPFHLKDEQQVIFDATKSIDYAVDKSSVNETKFEKTENLDIKKARGPMEWDDLKKVDDVLYPTYRDTCYARGFLQDDKEYIDGILKASLWGMGDYLRSVFVMLIKTDSMSRLEIVLEKQG</sequence>
<dbReference type="Pfam" id="PF14214">
    <property type="entry name" value="Helitron_like_N"/>
    <property type="match status" value="1"/>
</dbReference>
<name>A0A699KK14_TANCI</name>
<organism evidence="2">
    <name type="scientific">Tanacetum cinerariifolium</name>
    <name type="common">Dalmatian daisy</name>
    <name type="synonym">Chrysanthemum cinerariifolium</name>
    <dbReference type="NCBI Taxonomy" id="118510"/>
    <lineage>
        <taxon>Eukaryota</taxon>
        <taxon>Viridiplantae</taxon>
        <taxon>Streptophyta</taxon>
        <taxon>Embryophyta</taxon>
        <taxon>Tracheophyta</taxon>
        <taxon>Spermatophyta</taxon>
        <taxon>Magnoliopsida</taxon>
        <taxon>eudicotyledons</taxon>
        <taxon>Gunneridae</taxon>
        <taxon>Pentapetalae</taxon>
        <taxon>asterids</taxon>
        <taxon>campanulids</taxon>
        <taxon>Asterales</taxon>
        <taxon>Asteraceae</taxon>
        <taxon>Asteroideae</taxon>
        <taxon>Anthemideae</taxon>
        <taxon>Anthemidinae</taxon>
        <taxon>Tanacetum</taxon>
    </lineage>
</organism>
<evidence type="ECO:0000259" key="1">
    <source>
        <dbReference type="Pfam" id="PF14214"/>
    </source>
</evidence>
<feature type="non-terminal residue" evidence="2">
    <location>
        <position position="1"/>
    </location>
</feature>
<dbReference type="PANTHER" id="PTHR10492">
    <property type="match status" value="1"/>
</dbReference>
<proteinExistence type="predicted"/>
<feature type="domain" description="Helitron helicase-like" evidence="1">
    <location>
        <begin position="4"/>
        <end position="56"/>
    </location>
</feature>
<protein>
    <recommendedName>
        <fullName evidence="1">Helitron helicase-like domain-containing protein</fullName>
    </recommendedName>
</protein>
<dbReference type="EMBL" id="BKCJ010528459">
    <property type="protein sequence ID" value="GFA98926.1"/>
    <property type="molecule type" value="Genomic_DNA"/>
</dbReference>
<reference evidence="2" key="1">
    <citation type="journal article" date="2019" name="Sci. Rep.">
        <title>Draft genome of Tanacetum cinerariifolium, the natural source of mosquito coil.</title>
        <authorList>
            <person name="Yamashiro T."/>
            <person name="Shiraishi A."/>
            <person name="Satake H."/>
            <person name="Nakayama K."/>
        </authorList>
    </citation>
    <scope>NUCLEOTIDE SEQUENCE</scope>
</reference>
<dbReference type="InterPro" id="IPR025476">
    <property type="entry name" value="Helitron_helicase-like"/>
</dbReference>
<gene>
    <name evidence="2" type="ORF">Tci_670898</name>
</gene>
<comment type="caution">
    <text evidence="2">The sequence shown here is derived from an EMBL/GenBank/DDBJ whole genome shotgun (WGS) entry which is preliminary data.</text>
</comment>
<dbReference type="PANTHER" id="PTHR10492:SF57">
    <property type="entry name" value="ATP-DEPENDENT DNA HELICASE"/>
    <property type="match status" value="1"/>
</dbReference>
<dbReference type="AlphaFoldDB" id="A0A699KK14"/>
<accession>A0A699KK14</accession>
<evidence type="ECO:0000313" key="2">
    <source>
        <dbReference type="EMBL" id="GFA98926.1"/>
    </source>
</evidence>